<gene>
    <name evidence="7" type="ORF">M407DRAFT_25748</name>
</gene>
<dbReference type="OrthoDB" id="5348404at2759"/>
<comment type="subcellular location">
    <subcellularLocation>
        <location evidence="1">Membrane</location>
        <topology evidence="1">Multi-pass membrane protein</topology>
    </subcellularLocation>
</comment>
<keyword evidence="4 6" id="KW-0472">Membrane</keyword>
<evidence type="ECO:0000256" key="4">
    <source>
        <dbReference type="ARBA" id="ARBA00023136"/>
    </source>
</evidence>
<feature type="transmembrane region" description="Helical" evidence="6">
    <location>
        <begin position="151"/>
        <end position="172"/>
    </location>
</feature>
<evidence type="ECO:0000256" key="2">
    <source>
        <dbReference type="ARBA" id="ARBA00022692"/>
    </source>
</evidence>
<evidence type="ECO:0000313" key="8">
    <source>
        <dbReference type="Proteomes" id="UP000054248"/>
    </source>
</evidence>
<reference evidence="8" key="2">
    <citation type="submission" date="2015-01" db="EMBL/GenBank/DDBJ databases">
        <title>Evolutionary Origins and Diversification of the Mycorrhizal Mutualists.</title>
        <authorList>
            <consortium name="DOE Joint Genome Institute"/>
            <consortium name="Mycorrhizal Genomics Consortium"/>
            <person name="Kohler A."/>
            <person name="Kuo A."/>
            <person name="Nagy L.G."/>
            <person name="Floudas D."/>
            <person name="Copeland A."/>
            <person name="Barry K.W."/>
            <person name="Cichocki N."/>
            <person name="Veneault-Fourrey C."/>
            <person name="LaButti K."/>
            <person name="Lindquist E.A."/>
            <person name="Lipzen A."/>
            <person name="Lundell T."/>
            <person name="Morin E."/>
            <person name="Murat C."/>
            <person name="Riley R."/>
            <person name="Ohm R."/>
            <person name="Sun H."/>
            <person name="Tunlid A."/>
            <person name="Henrissat B."/>
            <person name="Grigoriev I.V."/>
            <person name="Hibbett D.S."/>
            <person name="Martin F."/>
        </authorList>
    </citation>
    <scope>NUCLEOTIDE SEQUENCE [LARGE SCALE GENOMIC DNA]</scope>
    <source>
        <strain evidence="8">MUT 4182</strain>
    </source>
</reference>
<dbReference type="PANTHER" id="PTHR23423">
    <property type="entry name" value="ORGANIC SOLUTE TRANSPORTER-RELATED"/>
    <property type="match status" value="1"/>
</dbReference>
<keyword evidence="3 6" id="KW-1133">Transmembrane helix</keyword>
<feature type="region of interest" description="Disordered" evidence="5">
    <location>
        <begin position="263"/>
        <end position="290"/>
    </location>
</feature>
<evidence type="ECO:0000256" key="6">
    <source>
        <dbReference type="SAM" id="Phobius"/>
    </source>
</evidence>
<dbReference type="HOGENOM" id="CLU_960402_0_0_1"/>
<dbReference type="InterPro" id="IPR005178">
    <property type="entry name" value="Ostalpha/TMEM184C"/>
</dbReference>
<evidence type="ECO:0000256" key="1">
    <source>
        <dbReference type="ARBA" id="ARBA00004141"/>
    </source>
</evidence>
<reference evidence="7 8" key="1">
    <citation type="submission" date="2014-04" db="EMBL/GenBank/DDBJ databases">
        <authorList>
            <consortium name="DOE Joint Genome Institute"/>
            <person name="Kuo A."/>
            <person name="Girlanda M."/>
            <person name="Perotto S."/>
            <person name="Kohler A."/>
            <person name="Nagy L.G."/>
            <person name="Floudas D."/>
            <person name="Copeland A."/>
            <person name="Barry K.W."/>
            <person name="Cichocki N."/>
            <person name="Veneault-Fourrey C."/>
            <person name="LaButti K."/>
            <person name="Lindquist E.A."/>
            <person name="Lipzen A."/>
            <person name="Lundell T."/>
            <person name="Morin E."/>
            <person name="Murat C."/>
            <person name="Sun H."/>
            <person name="Tunlid A."/>
            <person name="Henrissat B."/>
            <person name="Grigoriev I.V."/>
            <person name="Hibbett D.S."/>
            <person name="Martin F."/>
            <person name="Nordberg H.P."/>
            <person name="Cantor M.N."/>
            <person name="Hua S.X."/>
        </authorList>
    </citation>
    <scope>NUCLEOTIDE SEQUENCE [LARGE SCALE GENOMIC DNA]</scope>
    <source>
        <strain evidence="7 8">MUT 4182</strain>
    </source>
</reference>
<evidence type="ECO:0000256" key="3">
    <source>
        <dbReference type="ARBA" id="ARBA00022989"/>
    </source>
</evidence>
<organism evidence="7 8">
    <name type="scientific">Tulasnella calospora MUT 4182</name>
    <dbReference type="NCBI Taxonomy" id="1051891"/>
    <lineage>
        <taxon>Eukaryota</taxon>
        <taxon>Fungi</taxon>
        <taxon>Dikarya</taxon>
        <taxon>Basidiomycota</taxon>
        <taxon>Agaricomycotina</taxon>
        <taxon>Agaricomycetes</taxon>
        <taxon>Cantharellales</taxon>
        <taxon>Tulasnellaceae</taxon>
        <taxon>Tulasnella</taxon>
    </lineage>
</organism>
<sequence length="290" mass="32868">MKVEEALANKPKMRMPFPLSRHQVSPSKPSFLYKVKWAVLQYAIVKPLTAIATVITQEAGVLCQGSWDFHFASVYLRIIDFLSMLCALYGLILFYMITKDLLARRRTLAKFVAVKIVVFLGVVQNFILTILDKHGAIHGSKMWTESNVVNGINAICTCVEMVLISALMLWAYSPSEYKNPAAGEKHRVFKAYWDTINISDVIREIAASLKFIFSGSGEQRTWTRDDYQTRPHFDRAFFPNQPYNLAQYPSGAREDGAALAAHPYSYGRRSSSQESQPKVFVPERAAYHGR</sequence>
<keyword evidence="2 6" id="KW-0812">Transmembrane</keyword>
<feature type="transmembrane region" description="Helical" evidence="6">
    <location>
        <begin position="74"/>
        <end position="96"/>
    </location>
</feature>
<dbReference type="Pfam" id="PF03619">
    <property type="entry name" value="Solute_trans_a"/>
    <property type="match status" value="1"/>
</dbReference>
<dbReference type="STRING" id="1051891.A0A0C3KTU9"/>
<name>A0A0C3KTU9_9AGAM</name>
<proteinExistence type="predicted"/>
<dbReference type="AlphaFoldDB" id="A0A0C3KTU9"/>
<dbReference type="Proteomes" id="UP000054248">
    <property type="component" value="Unassembled WGS sequence"/>
</dbReference>
<evidence type="ECO:0000313" key="7">
    <source>
        <dbReference type="EMBL" id="KIO24888.1"/>
    </source>
</evidence>
<dbReference type="EMBL" id="KN823052">
    <property type="protein sequence ID" value="KIO24888.1"/>
    <property type="molecule type" value="Genomic_DNA"/>
</dbReference>
<dbReference type="GO" id="GO:0016020">
    <property type="term" value="C:membrane"/>
    <property type="evidence" value="ECO:0007669"/>
    <property type="project" value="UniProtKB-SubCell"/>
</dbReference>
<feature type="transmembrane region" description="Helical" evidence="6">
    <location>
        <begin position="108"/>
        <end position="131"/>
    </location>
</feature>
<protein>
    <submittedName>
        <fullName evidence="7">Uncharacterized protein</fullName>
    </submittedName>
</protein>
<accession>A0A0C3KTU9</accession>
<evidence type="ECO:0000256" key="5">
    <source>
        <dbReference type="SAM" id="MobiDB-lite"/>
    </source>
</evidence>
<dbReference type="SMART" id="SM01417">
    <property type="entry name" value="Solute_trans_a"/>
    <property type="match status" value="1"/>
</dbReference>
<keyword evidence="8" id="KW-1185">Reference proteome</keyword>